<feature type="transmembrane region" description="Helical" evidence="1">
    <location>
        <begin position="7"/>
        <end position="24"/>
    </location>
</feature>
<dbReference type="EMBL" id="CP002214">
    <property type="protein sequence ID" value="AKA44391.1"/>
    <property type="molecule type" value="Genomic_DNA"/>
</dbReference>
<keyword evidence="2" id="KW-0614">Plasmid</keyword>
<gene>
    <name evidence="2" type="ORF">PPSC2_28130</name>
</gene>
<geneLocation type="plasmid" evidence="2 3">
    <name>pSC2</name>
</geneLocation>
<protein>
    <submittedName>
        <fullName evidence="2">Uncharacterized protein</fullName>
    </submittedName>
</protein>
<dbReference type="PATRIC" id="fig|886882.15.peg.5963"/>
<sequence>MILMWIGGYLLVGLIFTFGVYLYYKLSGRETDSGLFPIPEWVVFTTAVILFPLNIMLQLREWRYRRECRRVKLQVDKECKSSVI</sequence>
<proteinExistence type="predicted"/>
<dbReference type="KEGG" id="ppm:PPSC2_28130"/>
<name>A0A0D5ZCW0_PAEPS</name>
<dbReference type="HOGENOM" id="CLU_2524441_0_0_9"/>
<reference evidence="2 3" key="1">
    <citation type="journal article" date="2011" name="J. Bacteriol.">
        <title>Complete genome sequence of Paenibacillus polymyxa SC2, a strain of plant growth-promoting Rhizobacterium with broad-spectrum antimicrobial activity.</title>
        <authorList>
            <person name="Ma M."/>
            <person name="Wang C."/>
            <person name="Ding Y."/>
            <person name="Li L."/>
            <person name="Shen D."/>
            <person name="Jiang X."/>
            <person name="Guan D."/>
            <person name="Cao F."/>
            <person name="Chen H."/>
            <person name="Feng R."/>
            <person name="Wang X."/>
            <person name="Ge Y."/>
            <person name="Yao L."/>
            <person name="Bing X."/>
            <person name="Yang X."/>
            <person name="Li J."/>
            <person name="Du B."/>
        </authorList>
    </citation>
    <scope>NUCLEOTIDE SEQUENCE [LARGE SCALE GENOMIC DNA]</scope>
    <source>
        <strain evidence="2 3">SC2</strain>
        <plasmid evidence="3">pSC2</plasmid>
    </source>
</reference>
<keyword evidence="1" id="KW-0472">Membrane</keyword>
<dbReference type="AlphaFoldDB" id="A0A0D5ZCW0"/>
<keyword evidence="1" id="KW-1133">Transmembrane helix</keyword>
<dbReference type="Proteomes" id="UP000006868">
    <property type="component" value="Plasmid pSC2"/>
</dbReference>
<evidence type="ECO:0000313" key="3">
    <source>
        <dbReference type="Proteomes" id="UP000006868"/>
    </source>
</evidence>
<accession>A0A0D5ZCW0</accession>
<organism evidence="2 3">
    <name type="scientific">Paenibacillus polymyxa (strain SC2)</name>
    <name type="common">Bacillus polymyxa</name>
    <dbReference type="NCBI Taxonomy" id="886882"/>
    <lineage>
        <taxon>Bacteria</taxon>
        <taxon>Bacillati</taxon>
        <taxon>Bacillota</taxon>
        <taxon>Bacilli</taxon>
        <taxon>Bacillales</taxon>
        <taxon>Paenibacillaceae</taxon>
        <taxon>Paenibacillus</taxon>
    </lineage>
</organism>
<keyword evidence="1" id="KW-0812">Transmembrane</keyword>
<evidence type="ECO:0000256" key="1">
    <source>
        <dbReference type="SAM" id="Phobius"/>
    </source>
</evidence>
<feature type="transmembrane region" description="Helical" evidence="1">
    <location>
        <begin position="36"/>
        <end position="57"/>
    </location>
</feature>
<evidence type="ECO:0000313" key="2">
    <source>
        <dbReference type="EMBL" id="AKA44391.1"/>
    </source>
</evidence>